<evidence type="ECO:0000256" key="3">
    <source>
        <dbReference type="ARBA" id="ARBA00022884"/>
    </source>
</evidence>
<comment type="caution">
    <text evidence="8">The sequence shown here is derived from an EMBL/GenBank/DDBJ whole genome shotgun (WGS) entry which is preliminary data.</text>
</comment>
<dbReference type="STRING" id="1122195.SAMN02745164_01495"/>
<keyword evidence="4 6" id="KW-0805">Transcription regulation</keyword>
<evidence type="ECO:0000256" key="2">
    <source>
        <dbReference type="ARBA" id="ARBA00022814"/>
    </source>
</evidence>
<dbReference type="Pfam" id="PF01029">
    <property type="entry name" value="NusB"/>
    <property type="match status" value="1"/>
</dbReference>
<dbReference type="NCBIfam" id="TIGR01951">
    <property type="entry name" value="nusB"/>
    <property type="match status" value="1"/>
</dbReference>
<dbReference type="Proteomes" id="UP000184334">
    <property type="component" value="Unassembled WGS sequence"/>
</dbReference>
<proteinExistence type="inferred from homology"/>
<keyword evidence="3 6" id="KW-0694">RNA-binding</keyword>
<keyword evidence="2 6" id="KW-0889">Transcription antitermination</keyword>
<keyword evidence="9" id="KW-1185">Reference proteome</keyword>
<evidence type="ECO:0000256" key="6">
    <source>
        <dbReference type="HAMAP-Rule" id="MF_00073"/>
    </source>
</evidence>
<dbReference type="InterPro" id="IPR006027">
    <property type="entry name" value="NusB_RsmB_TIM44"/>
</dbReference>
<sequence>MISSRRKVRESVLKSIFQLEFNENISYEEILNLLRDLLSNKKVPQNLIEEAEIYLQNIYNNKEEYDNLIKKYLLNWEFDRIANIEKSILRLSIFELKNRQDIPPKVILDEAVELAKKYSNKSSAKFINGILDRIAKKEFKRL</sequence>
<dbReference type="PANTHER" id="PTHR11078">
    <property type="entry name" value="N UTILIZATION SUBSTANCE PROTEIN B-RELATED"/>
    <property type="match status" value="1"/>
</dbReference>
<keyword evidence="5 6" id="KW-0804">Transcription</keyword>
<protein>
    <recommendedName>
        <fullName evidence="6">Transcription antitermination protein NusB</fullName>
    </recommendedName>
    <alternativeName>
        <fullName evidence="6">Antitermination factor NusB</fullName>
    </alternativeName>
</protein>
<dbReference type="GO" id="GO:0005829">
    <property type="term" value="C:cytosol"/>
    <property type="evidence" value="ECO:0007669"/>
    <property type="project" value="TreeGrafter"/>
</dbReference>
<evidence type="ECO:0000256" key="1">
    <source>
        <dbReference type="ARBA" id="ARBA00005952"/>
    </source>
</evidence>
<evidence type="ECO:0000313" key="9">
    <source>
        <dbReference type="Proteomes" id="UP000184334"/>
    </source>
</evidence>
<dbReference type="OrthoDB" id="9811381at2"/>
<dbReference type="Gene3D" id="1.10.940.10">
    <property type="entry name" value="NusB-like"/>
    <property type="match status" value="1"/>
</dbReference>
<evidence type="ECO:0000259" key="7">
    <source>
        <dbReference type="Pfam" id="PF01029"/>
    </source>
</evidence>
<dbReference type="HAMAP" id="MF_00073">
    <property type="entry name" value="NusB"/>
    <property type="match status" value="1"/>
</dbReference>
<reference evidence="8" key="1">
    <citation type="submission" date="2016-11" db="EMBL/GenBank/DDBJ databases">
        <authorList>
            <person name="Varghese N."/>
            <person name="Submissions S."/>
        </authorList>
    </citation>
    <scope>NUCLEOTIDE SEQUENCE [LARGE SCALE GENOMIC DNA]</scope>
    <source>
        <strain evidence="8">DSM 16785</strain>
    </source>
</reference>
<dbReference type="GO" id="GO:0003723">
    <property type="term" value="F:RNA binding"/>
    <property type="evidence" value="ECO:0007669"/>
    <property type="project" value="UniProtKB-UniRule"/>
</dbReference>
<dbReference type="InterPro" id="IPR035926">
    <property type="entry name" value="NusB-like_sf"/>
</dbReference>
<organism evidence="8 9">
    <name type="scientific">Marinitoga hydrogenitolerans (strain DSM 16785 / JCM 12826 / AT1271)</name>
    <dbReference type="NCBI Taxonomy" id="1122195"/>
    <lineage>
        <taxon>Bacteria</taxon>
        <taxon>Thermotogati</taxon>
        <taxon>Thermotogota</taxon>
        <taxon>Thermotogae</taxon>
        <taxon>Petrotogales</taxon>
        <taxon>Petrotogaceae</taxon>
        <taxon>Marinitoga</taxon>
    </lineage>
</organism>
<comment type="similarity">
    <text evidence="1 6">Belongs to the NusB family.</text>
</comment>
<dbReference type="GO" id="GO:0031564">
    <property type="term" value="P:transcription antitermination"/>
    <property type="evidence" value="ECO:0007669"/>
    <property type="project" value="UniProtKB-KW"/>
</dbReference>
<dbReference type="InterPro" id="IPR011605">
    <property type="entry name" value="NusB_fam"/>
</dbReference>
<comment type="function">
    <text evidence="6">Involved in transcription antitermination. Required for transcription of ribosomal RNA (rRNA) genes. Binds specifically to the boxA antiterminator sequence of the ribosomal RNA (rrn) operons.</text>
</comment>
<dbReference type="PANTHER" id="PTHR11078:SF3">
    <property type="entry name" value="ANTITERMINATION NUSB DOMAIN-CONTAINING PROTEIN"/>
    <property type="match status" value="1"/>
</dbReference>
<gene>
    <name evidence="6" type="primary">nusB</name>
    <name evidence="8" type="ORF">SAMN02745164_01495</name>
</gene>
<dbReference type="AlphaFoldDB" id="A0A1M4XR03"/>
<dbReference type="RefSeq" id="WP_072865036.1">
    <property type="nucleotide sequence ID" value="NZ_FQUI01000024.1"/>
</dbReference>
<evidence type="ECO:0000256" key="5">
    <source>
        <dbReference type="ARBA" id="ARBA00023163"/>
    </source>
</evidence>
<dbReference type="GO" id="GO:0006353">
    <property type="term" value="P:DNA-templated transcription termination"/>
    <property type="evidence" value="ECO:0007669"/>
    <property type="project" value="UniProtKB-UniRule"/>
</dbReference>
<evidence type="ECO:0000313" key="8">
    <source>
        <dbReference type="EMBL" id="SHE96034.1"/>
    </source>
</evidence>
<accession>A0A1M4XR03</accession>
<dbReference type="EMBL" id="FQUI01000024">
    <property type="protein sequence ID" value="SHE96034.1"/>
    <property type="molecule type" value="Genomic_DNA"/>
</dbReference>
<dbReference type="SUPFAM" id="SSF48013">
    <property type="entry name" value="NusB-like"/>
    <property type="match status" value="1"/>
</dbReference>
<evidence type="ECO:0000256" key="4">
    <source>
        <dbReference type="ARBA" id="ARBA00023015"/>
    </source>
</evidence>
<name>A0A1M4XR03_MARH1</name>
<feature type="domain" description="NusB/RsmB/TIM44" evidence="7">
    <location>
        <begin position="7"/>
        <end position="136"/>
    </location>
</feature>